<dbReference type="AlphaFoldDB" id="A0A6H5I0J2"/>
<dbReference type="Pfam" id="PF12796">
    <property type="entry name" value="Ank_2"/>
    <property type="match status" value="3"/>
</dbReference>
<dbReference type="PRINTS" id="PR01415">
    <property type="entry name" value="ANKYRIN"/>
</dbReference>
<dbReference type="SMART" id="SM00248">
    <property type="entry name" value="ANK"/>
    <property type="match status" value="15"/>
</dbReference>
<evidence type="ECO:0000313" key="4">
    <source>
        <dbReference type="EMBL" id="CAB0030116.1"/>
    </source>
</evidence>
<dbReference type="EMBL" id="CADCXV010000424">
    <property type="protein sequence ID" value="CAB0030116.1"/>
    <property type="molecule type" value="Genomic_DNA"/>
</dbReference>
<name>A0A6H5I0J2_9HYME</name>
<protein>
    <submittedName>
        <fullName evidence="4">Uncharacterized protein</fullName>
    </submittedName>
</protein>
<feature type="repeat" description="ANK" evidence="3">
    <location>
        <begin position="410"/>
        <end position="442"/>
    </location>
</feature>
<keyword evidence="1" id="KW-0677">Repeat</keyword>
<evidence type="ECO:0000256" key="1">
    <source>
        <dbReference type="ARBA" id="ARBA00022737"/>
    </source>
</evidence>
<dbReference type="GO" id="GO:0005634">
    <property type="term" value="C:nucleus"/>
    <property type="evidence" value="ECO:0007669"/>
    <property type="project" value="TreeGrafter"/>
</dbReference>
<dbReference type="OrthoDB" id="5402602at2759"/>
<feature type="repeat" description="ANK" evidence="3">
    <location>
        <begin position="265"/>
        <end position="297"/>
    </location>
</feature>
<dbReference type="Gene3D" id="1.25.40.20">
    <property type="entry name" value="Ankyrin repeat-containing domain"/>
    <property type="match status" value="4"/>
</dbReference>
<proteinExistence type="predicted"/>
<accession>A0A6H5I0J2</accession>
<evidence type="ECO:0000256" key="2">
    <source>
        <dbReference type="ARBA" id="ARBA00023043"/>
    </source>
</evidence>
<dbReference type="PROSITE" id="PS50297">
    <property type="entry name" value="ANK_REP_REGION"/>
    <property type="match status" value="4"/>
</dbReference>
<dbReference type="Proteomes" id="UP000479190">
    <property type="component" value="Unassembled WGS sequence"/>
</dbReference>
<reference evidence="4 5" key="1">
    <citation type="submission" date="2020-02" db="EMBL/GenBank/DDBJ databases">
        <authorList>
            <person name="Ferguson B K."/>
        </authorList>
    </citation>
    <scope>NUCLEOTIDE SEQUENCE [LARGE SCALE GENOMIC DNA]</scope>
</reference>
<feature type="repeat" description="ANK" evidence="3">
    <location>
        <begin position="338"/>
        <end position="370"/>
    </location>
</feature>
<sequence>MAHLHDYSAVRQRQLQKLQDIRENLNYSETETNGPELLGRLEELFLNWKGYLPYLRDIFGQEVIEHLLLVSVKSAHSNNGSEGRSFVNFVVSSGYKDEPNVDEKGKPVSRRDTALHCAARLKCEKNIVRQLFDIYHNNKFDVNYVDGSGVSHFHVACEYGFEYAVENFLEHGHDPKCVVPGSGDSTLHMAMRVRIGITVHEYYQSKGLVELLLRGGVDPNLANEKGETPLHIISQKDYECEMVELFFRINDESNQLVQINARDKLGNTPLHVALKIQKKKVVELLLRRGADPTLANEKGDTPLHLICEKDSDGSLMELFFDVVENLGKIVQVDARNHSNETPLKLALRHKKKTIAESLLRYGANPNQVNEANRTFLHEFCSAGQIDLAEIFFKIDSENRRPVLVDVLDNEGNAPLHLSLEYEQKEAVELLLRNGADPNLARTMDGYTPLHIICRKKEDSFMKIFFDINDANNQKVDIDAKADEGNTPLHLALRFQFAKMAELLLRRGADPNSANDKGETPLDIICKDHRDNVDLVRMMFKIVDEKDQPVKVDELLQSAVANRLVKVTILLLKRGADPTFVNAKGETPLGIICKDHSDNVDLVRMMFMIVDEKHQPVKVDELLQSAVANRLVKVTKLLLKRGADPTFVNAKKERLLWASFVRITAITLTW</sequence>
<dbReference type="PANTHER" id="PTHR24124:SF14">
    <property type="entry name" value="CHROMOSOME UNDETERMINED SCAFFOLD_25, WHOLE GENOME SHOTGUN SEQUENCE"/>
    <property type="match status" value="1"/>
</dbReference>
<dbReference type="PANTHER" id="PTHR24124">
    <property type="entry name" value="ANKYRIN REPEAT FAMILY A"/>
    <property type="match status" value="1"/>
</dbReference>
<evidence type="ECO:0000256" key="3">
    <source>
        <dbReference type="PROSITE-ProRule" id="PRU00023"/>
    </source>
</evidence>
<dbReference type="SUPFAM" id="SSF48403">
    <property type="entry name" value="Ankyrin repeat"/>
    <property type="match status" value="2"/>
</dbReference>
<evidence type="ECO:0000313" key="5">
    <source>
        <dbReference type="Proteomes" id="UP000479190"/>
    </source>
</evidence>
<dbReference type="InterPro" id="IPR036770">
    <property type="entry name" value="Ankyrin_rpt-contain_sf"/>
</dbReference>
<keyword evidence="2 3" id="KW-0040">ANK repeat</keyword>
<dbReference type="PROSITE" id="PS50088">
    <property type="entry name" value="ANK_REPEAT"/>
    <property type="match status" value="4"/>
</dbReference>
<gene>
    <name evidence="4" type="ORF">TBRA_LOCUS2132</name>
</gene>
<organism evidence="4 5">
    <name type="scientific">Trichogramma brassicae</name>
    <dbReference type="NCBI Taxonomy" id="86971"/>
    <lineage>
        <taxon>Eukaryota</taxon>
        <taxon>Metazoa</taxon>
        <taxon>Ecdysozoa</taxon>
        <taxon>Arthropoda</taxon>
        <taxon>Hexapoda</taxon>
        <taxon>Insecta</taxon>
        <taxon>Pterygota</taxon>
        <taxon>Neoptera</taxon>
        <taxon>Endopterygota</taxon>
        <taxon>Hymenoptera</taxon>
        <taxon>Apocrita</taxon>
        <taxon>Proctotrupomorpha</taxon>
        <taxon>Chalcidoidea</taxon>
        <taxon>Trichogrammatidae</taxon>
        <taxon>Trichogramma</taxon>
    </lineage>
</organism>
<feature type="repeat" description="ANK" evidence="3">
    <location>
        <begin position="483"/>
        <end position="515"/>
    </location>
</feature>
<dbReference type="GO" id="GO:0010468">
    <property type="term" value="P:regulation of gene expression"/>
    <property type="evidence" value="ECO:0007669"/>
    <property type="project" value="TreeGrafter"/>
</dbReference>
<dbReference type="InterPro" id="IPR002110">
    <property type="entry name" value="Ankyrin_rpt"/>
</dbReference>
<keyword evidence="5" id="KW-1185">Reference proteome</keyword>